<dbReference type="EMBL" id="CAKLDM010000002">
    <property type="protein sequence ID" value="CAH0538953.1"/>
    <property type="molecule type" value="Genomic_DNA"/>
</dbReference>
<reference evidence="1" key="1">
    <citation type="submission" date="2021-11" db="EMBL/GenBank/DDBJ databases">
        <authorList>
            <person name="Rodrigo-Torres L."/>
            <person name="Arahal R. D."/>
            <person name="Lucena T."/>
        </authorList>
    </citation>
    <scope>NUCLEOTIDE SEQUENCE</scope>
    <source>
        <strain evidence="1">CECT 7928</strain>
    </source>
</reference>
<proteinExistence type="predicted"/>
<comment type="caution">
    <text evidence="1">The sequence shown here is derived from an EMBL/GenBank/DDBJ whole genome shotgun (WGS) entry which is preliminary data.</text>
</comment>
<keyword evidence="2" id="KW-1185">Reference proteome</keyword>
<dbReference type="InterPro" id="IPR036249">
    <property type="entry name" value="Thioredoxin-like_sf"/>
</dbReference>
<name>A0ABM9A3A4_9VIBR</name>
<protein>
    <submittedName>
        <fullName evidence="1">Uncharacterized protein</fullName>
    </submittedName>
</protein>
<evidence type="ECO:0000313" key="1">
    <source>
        <dbReference type="EMBL" id="CAH0538953.1"/>
    </source>
</evidence>
<dbReference type="Proteomes" id="UP000838748">
    <property type="component" value="Unassembled WGS sequence"/>
</dbReference>
<accession>A0ABM9A3A4</accession>
<dbReference type="SUPFAM" id="SSF52833">
    <property type="entry name" value="Thioredoxin-like"/>
    <property type="match status" value="1"/>
</dbReference>
<evidence type="ECO:0000313" key="2">
    <source>
        <dbReference type="Proteomes" id="UP000838748"/>
    </source>
</evidence>
<organism evidence="1 2">
    <name type="scientific">Vibrio marisflavi CECT 7928</name>
    <dbReference type="NCBI Taxonomy" id="634439"/>
    <lineage>
        <taxon>Bacteria</taxon>
        <taxon>Pseudomonadati</taxon>
        <taxon>Pseudomonadota</taxon>
        <taxon>Gammaproteobacteria</taxon>
        <taxon>Vibrionales</taxon>
        <taxon>Vibrionaceae</taxon>
        <taxon>Vibrio</taxon>
    </lineage>
</organism>
<sequence length="255" mass="29344">MIIFSVRHAALVLMSLLLVGMSSINLITLNKLQRLEAEVNLIKETIQGEQSIGQYLLEHKDDILKTLEIYQSNQTPEELREEEQMLSYQLYHDSGDPNIGNAEGEHVLVLFIDYNYIDSRYIAQNLEAFLLEYPEAKIIIKEYPVEDDREGDDYAAKMGSALFYFDPHLYEHYLTAVLSVSSVTPNYVNSVLSNLGVLNADLEPYFERASQQINKAQKLGALLEVKHTPTIFHLYSEHRLEGNWTAQQLIELYQR</sequence>
<dbReference type="RefSeq" id="WP_237361112.1">
    <property type="nucleotide sequence ID" value="NZ_CAKLDM010000002.1"/>
</dbReference>
<gene>
    <name evidence="1" type="ORF">VMF7928_01783</name>
</gene>
<dbReference type="Gene3D" id="3.40.30.10">
    <property type="entry name" value="Glutaredoxin"/>
    <property type="match status" value="1"/>
</dbReference>